<dbReference type="PRINTS" id="PR00081">
    <property type="entry name" value="GDHRDH"/>
</dbReference>
<comment type="similarity">
    <text evidence="1">Belongs to the short-chain dehydrogenases/reductases (SDR) family.</text>
</comment>
<dbReference type="InParanoid" id="A0A316YJS3"/>
<protein>
    <submittedName>
        <fullName evidence="4">NAD-P-binding protein</fullName>
    </submittedName>
</protein>
<proteinExistence type="inferred from homology"/>
<dbReference type="Pfam" id="PF13561">
    <property type="entry name" value="adh_short_C2"/>
    <property type="match status" value="1"/>
</dbReference>
<dbReference type="InterPro" id="IPR036291">
    <property type="entry name" value="NAD(P)-bd_dom_sf"/>
</dbReference>
<dbReference type="Gene3D" id="3.40.50.720">
    <property type="entry name" value="NAD(P)-binding Rossmann-like Domain"/>
    <property type="match status" value="1"/>
</dbReference>
<gene>
    <name evidence="4" type="ORF">FA10DRAFT_294724</name>
</gene>
<dbReference type="STRING" id="215250.A0A316YJS3"/>
<dbReference type="OrthoDB" id="1669814at2759"/>
<accession>A0A316YJS3</accession>
<dbReference type="GO" id="GO:0050664">
    <property type="term" value="F:oxidoreductase activity, acting on NAD(P)H, oxygen as acceptor"/>
    <property type="evidence" value="ECO:0007669"/>
    <property type="project" value="TreeGrafter"/>
</dbReference>
<keyword evidence="5" id="KW-1185">Reference proteome</keyword>
<dbReference type="InterPro" id="IPR002347">
    <property type="entry name" value="SDR_fam"/>
</dbReference>
<organism evidence="4 5">
    <name type="scientific">Acaromyces ingoldii</name>
    <dbReference type="NCBI Taxonomy" id="215250"/>
    <lineage>
        <taxon>Eukaryota</taxon>
        <taxon>Fungi</taxon>
        <taxon>Dikarya</taxon>
        <taxon>Basidiomycota</taxon>
        <taxon>Ustilaginomycotina</taxon>
        <taxon>Exobasidiomycetes</taxon>
        <taxon>Exobasidiales</taxon>
        <taxon>Cryptobasidiaceae</taxon>
        <taxon>Acaromyces</taxon>
    </lineage>
</organism>
<sequence length="301" mass="31915">MPDMSDTAVRVPQSANVGPYDGTQTPPAVEVASSIKTEPEIGQLFDLSSGAVIITGGARGLGLTIAAAVVESGGDVYCCDILPSPSQQEWQALEAKAKKLGAVVAYRRLDVTDAAGVSDCFRAIAAQSRRPVRGFVSAAATQHEQEAIDYDMEAFSRVMRINVDGTMIPAQAAARLMRDSGLGGSIVLIASISGFITNRGLTCTAYNSSKAACHQMCRSVAVEWGKFGIRVNTISPGYIRTAMTNMLLADKPKLLERWEDDNPLRRIGMPSELKGPAVFLLSEAASFITGTDVRIDGGVSL</sequence>
<keyword evidence="2" id="KW-0560">Oxidoreductase</keyword>
<dbReference type="PANTHER" id="PTHR43008:SF9">
    <property type="entry name" value="OXIDOREDUCTASE"/>
    <property type="match status" value="1"/>
</dbReference>
<feature type="region of interest" description="Disordered" evidence="3">
    <location>
        <begin position="1"/>
        <end position="26"/>
    </location>
</feature>
<evidence type="ECO:0000313" key="4">
    <source>
        <dbReference type="EMBL" id="PWN88868.1"/>
    </source>
</evidence>
<dbReference type="GeneID" id="37046364"/>
<name>A0A316YJS3_9BASI</name>
<dbReference type="RefSeq" id="XP_025376066.1">
    <property type="nucleotide sequence ID" value="XM_025524448.1"/>
</dbReference>
<dbReference type="Proteomes" id="UP000245768">
    <property type="component" value="Unassembled WGS sequence"/>
</dbReference>
<evidence type="ECO:0000256" key="3">
    <source>
        <dbReference type="SAM" id="MobiDB-lite"/>
    </source>
</evidence>
<reference evidence="4 5" key="1">
    <citation type="journal article" date="2018" name="Mol. Biol. Evol.">
        <title>Broad Genomic Sampling Reveals a Smut Pathogenic Ancestry of the Fungal Clade Ustilaginomycotina.</title>
        <authorList>
            <person name="Kijpornyongpan T."/>
            <person name="Mondo S.J."/>
            <person name="Barry K."/>
            <person name="Sandor L."/>
            <person name="Lee J."/>
            <person name="Lipzen A."/>
            <person name="Pangilinan J."/>
            <person name="LaButti K."/>
            <person name="Hainaut M."/>
            <person name="Henrissat B."/>
            <person name="Grigoriev I.V."/>
            <person name="Spatafora J.W."/>
            <person name="Aime M.C."/>
        </authorList>
    </citation>
    <scope>NUCLEOTIDE SEQUENCE [LARGE SCALE GENOMIC DNA]</scope>
    <source>
        <strain evidence="4 5">MCA 4198</strain>
    </source>
</reference>
<dbReference type="SUPFAM" id="SSF51735">
    <property type="entry name" value="NAD(P)-binding Rossmann-fold domains"/>
    <property type="match status" value="1"/>
</dbReference>
<dbReference type="FunFam" id="3.40.50.720:FF:000245">
    <property type="entry name" value="Short chain dehydrogenase, putative"/>
    <property type="match status" value="1"/>
</dbReference>
<evidence type="ECO:0000256" key="2">
    <source>
        <dbReference type="ARBA" id="ARBA00023002"/>
    </source>
</evidence>
<dbReference type="EMBL" id="KZ819637">
    <property type="protein sequence ID" value="PWN88868.1"/>
    <property type="molecule type" value="Genomic_DNA"/>
</dbReference>
<evidence type="ECO:0000256" key="1">
    <source>
        <dbReference type="ARBA" id="ARBA00006484"/>
    </source>
</evidence>
<dbReference type="PANTHER" id="PTHR43008">
    <property type="entry name" value="BENZIL REDUCTASE"/>
    <property type="match status" value="1"/>
</dbReference>
<dbReference type="GO" id="GO:0016616">
    <property type="term" value="F:oxidoreductase activity, acting on the CH-OH group of donors, NAD or NADP as acceptor"/>
    <property type="evidence" value="ECO:0007669"/>
    <property type="project" value="UniProtKB-ARBA"/>
</dbReference>
<dbReference type="AlphaFoldDB" id="A0A316YJS3"/>
<evidence type="ECO:0000313" key="5">
    <source>
        <dbReference type="Proteomes" id="UP000245768"/>
    </source>
</evidence>